<dbReference type="Proteomes" id="UP000092460">
    <property type="component" value="Unassembled WGS sequence"/>
</dbReference>
<dbReference type="AlphaFoldDB" id="A0A1B0BJP3"/>
<feature type="signal peptide" evidence="1">
    <location>
        <begin position="1"/>
        <end position="24"/>
    </location>
</feature>
<dbReference type="VEuPathDB" id="VectorBase:GPPI032268"/>
<dbReference type="EMBL" id="JXJN01015487">
    <property type="status" value="NOT_ANNOTATED_CDS"/>
    <property type="molecule type" value="Genomic_DNA"/>
</dbReference>
<evidence type="ECO:0000256" key="1">
    <source>
        <dbReference type="SAM" id="SignalP"/>
    </source>
</evidence>
<feature type="chain" id="PRO_5008404952" evidence="1">
    <location>
        <begin position="25"/>
        <end position="121"/>
    </location>
</feature>
<accession>A0A1B0BJP3</accession>
<dbReference type="EnsemblMetazoa" id="GPPI032268-RA">
    <property type="protein sequence ID" value="GPPI032268-PA"/>
    <property type="gene ID" value="GPPI032268"/>
</dbReference>
<organism evidence="2 3">
    <name type="scientific">Glossina palpalis gambiensis</name>
    <dbReference type="NCBI Taxonomy" id="67801"/>
    <lineage>
        <taxon>Eukaryota</taxon>
        <taxon>Metazoa</taxon>
        <taxon>Ecdysozoa</taxon>
        <taxon>Arthropoda</taxon>
        <taxon>Hexapoda</taxon>
        <taxon>Insecta</taxon>
        <taxon>Pterygota</taxon>
        <taxon>Neoptera</taxon>
        <taxon>Endopterygota</taxon>
        <taxon>Diptera</taxon>
        <taxon>Brachycera</taxon>
        <taxon>Muscomorpha</taxon>
        <taxon>Hippoboscoidea</taxon>
        <taxon>Glossinidae</taxon>
        <taxon>Glossina</taxon>
    </lineage>
</organism>
<reference evidence="2" key="2">
    <citation type="submission" date="2020-05" db="UniProtKB">
        <authorList>
            <consortium name="EnsemblMetazoa"/>
        </authorList>
    </citation>
    <scope>IDENTIFICATION</scope>
    <source>
        <strain evidence="2">IAEA</strain>
    </source>
</reference>
<protein>
    <submittedName>
        <fullName evidence="2">Uncharacterized protein</fullName>
    </submittedName>
</protein>
<proteinExistence type="predicted"/>
<keyword evidence="1" id="KW-0732">Signal</keyword>
<evidence type="ECO:0000313" key="3">
    <source>
        <dbReference type="Proteomes" id="UP000092460"/>
    </source>
</evidence>
<sequence length="121" mass="13435">MAKGSLHILLLLVLHIILIPLVTCSPSEKELSKQINNAPVIKGKRVPNTPKDSSKTYRNARIVTVAVEAEEEVVVGLVGLVVASKCLVANVVSTYRIPYKEKLPKYLEVFFFINKTNANKY</sequence>
<reference evidence="3" key="1">
    <citation type="submission" date="2015-01" db="EMBL/GenBank/DDBJ databases">
        <authorList>
            <person name="Aksoy S."/>
            <person name="Warren W."/>
            <person name="Wilson R.K."/>
        </authorList>
    </citation>
    <scope>NUCLEOTIDE SEQUENCE [LARGE SCALE GENOMIC DNA]</scope>
    <source>
        <strain evidence="3">IAEA</strain>
    </source>
</reference>
<keyword evidence="3" id="KW-1185">Reference proteome</keyword>
<evidence type="ECO:0000313" key="2">
    <source>
        <dbReference type="EnsemblMetazoa" id="GPPI032268-PA"/>
    </source>
</evidence>
<name>A0A1B0BJP3_9MUSC</name>